<name>A0ABV9LZ68_9ALTE</name>
<dbReference type="RefSeq" id="WP_382409394.1">
    <property type="nucleotide sequence ID" value="NZ_JBHSGU010000005.1"/>
</dbReference>
<sequence>MNLRESPHLLSRSALAAIGLTILLALSSVLSVSASTAKDALIDARIAKTQEFVATIKGRDLEAANALFDLFAFTERVAQHLRLEGNEKRAFTKGFYQGLQEQNLVS</sequence>
<evidence type="ECO:0000313" key="2">
    <source>
        <dbReference type="Proteomes" id="UP001595897"/>
    </source>
</evidence>
<evidence type="ECO:0008006" key="3">
    <source>
        <dbReference type="Google" id="ProtNLM"/>
    </source>
</evidence>
<dbReference type="Proteomes" id="UP001595897">
    <property type="component" value="Unassembled WGS sequence"/>
</dbReference>
<keyword evidence="2" id="KW-1185">Reference proteome</keyword>
<reference evidence="2" key="1">
    <citation type="journal article" date="2019" name="Int. J. Syst. Evol. Microbiol.">
        <title>The Global Catalogue of Microorganisms (GCM) 10K type strain sequencing project: providing services to taxonomists for standard genome sequencing and annotation.</title>
        <authorList>
            <consortium name="The Broad Institute Genomics Platform"/>
            <consortium name="The Broad Institute Genome Sequencing Center for Infectious Disease"/>
            <person name="Wu L."/>
            <person name="Ma J."/>
        </authorList>
    </citation>
    <scope>NUCLEOTIDE SEQUENCE [LARGE SCALE GENOMIC DNA]</scope>
    <source>
        <strain evidence="2">KACC 12507</strain>
    </source>
</reference>
<accession>A0ABV9LZ68</accession>
<gene>
    <name evidence="1" type="ORF">ACFO4O_13545</name>
</gene>
<protein>
    <recommendedName>
        <fullName evidence="3">Methyl-accepting chemotaxis protein</fullName>
    </recommendedName>
</protein>
<organism evidence="1 2">
    <name type="scientific">Glaciecola siphonariae</name>
    <dbReference type="NCBI Taxonomy" id="521012"/>
    <lineage>
        <taxon>Bacteria</taxon>
        <taxon>Pseudomonadati</taxon>
        <taxon>Pseudomonadota</taxon>
        <taxon>Gammaproteobacteria</taxon>
        <taxon>Alteromonadales</taxon>
        <taxon>Alteromonadaceae</taxon>
        <taxon>Glaciecola</taxon>
    </lineage>
</organism>
<dbReference type="EMBL" id="JBHSGU010000005">
    <property type="protein sequence ID" value="MFC4701191.1"/>
    <property type="molecule type" value="Genomic_DNA"/>
</dbReference>
<proteinExistence type="predicted"/>
<evidence type="ECO:0000313" key="1">
    <source>
        <dbReference type="EMBL" id="MFC4701191.1"/>
    </source>
</evidence>
<comment type="caution">
    <text evidence="1">The sequence shown here is derived from an EMBL/GenBank/DDBJ whole genome shotgun (WGS) entry which is preliminary data.</text>
</comment>